<dbReference type="EMBL" id="CANTFM010002298">
    <property type="protein sequence ID" value="CAI5745587.1"/>
    <property type="molecule type" value="Genomic_DNA"/>
</dbReference>
<reference evidence="2" key="1">
    <citation type="submission" date="2022-12" db="EMBL/GenBank/DDBJ databases">
        <authorList>
            <person name="Webb A."/>
        </authorList>
    </citation>
    <scope>NUCLEOTIDE SEQUENCE</scope>
    <source>
        <strain evidence="2">Pd1</strain>
    </source>
</reference>
<gene>
    <name evidence="2" type="ORF">PDE001_LOCUS10647</name>
</gene>
<feature type="compositionally biased region" description="Polar residues" evidence="1">
    <location>
        <begin position="1"/>
        <end position="10"/>
    </location>
</feature>
<feature type="region of interest" description="Disordered" evidence="1">
    <location>
        <begin position="1"/>
        <end position="116"/>
    </location>
</feature>
<evidence type="ECO:0000313" key="3">
    <source>
        <dbReference type="Proteomes" id="UP001162029"/>
    </source>
</evidence>
<sequence>MSSAEGSVRSSEALPSPGKQGVHVQWEHVPGPPVERGRVAGDGGAMPLRSGDVGEVRSGHGTGRTVQDAPLTRRLVGFRERDGPGERNGPGDLNDPGEHNDPGSRNASADAGADATHDRSVVLVRTAIGQWIAKADDDLRPMIPLEEEALAAWMMGGIVLTSPPGFLIGSAFDVECV</sequence>
<accession>A0AAV0VAF2</accession>
<organism evidence="2 3">
    <name type="scientific">Peronospora destructor</name>
    <dbReference type="NCBI Taxonomy" id="86335"/>
    <lineage>
        <taxon>Eukaryota</taxon>
        <taxon>Sar</taxon>
        <taxon>Stramenopiles</taxon>
        <taxon>Oomycota</taxon>
        <taxon>Peronosporomycetes</taxon>
        <taxon>Peronosporales</taxon>
        <taxon>Peronosporaceae</taxon>
        <taxon>Peronospora</taxon>
    </lineage>
</organism>
<name>A0AAV0VAF2_9STRA</name>
<keyword evidence="3" id="KW-1185">Reference proteome</keyword>
<dbReference type="AlphaFoldDB" id="A0AAV0VAF2"/>
<dbReference type="Proteomes" id="UP001162029">
    <property type="component" value="Unassembled WGS sequence"/>
</dbReference>
<evidence type="ECO:0000313" key="2">
    <source>
        <dbReference type="EMBL" id="CAI5745587.1"/>
    </source>
</evidence>
<proteinExistence type="predicted"/>
<protein>
    <submittedName>
        <fullName evidence="2">Uncharacterized protein</fullName>
    </submittedName>
</protein>
<evidence type="ECO:0000256" key="1">
    <source>
        <dbReference type="SAM" id="MobiDB-lite"/>
    </source>
</evidence>
<comment type="caution">
    <text evidence="2">The sequence shown here is derived from an EMBL/GenBank/DDBJ whole genome shotgun (WGS) entry which is preliminary data.</text>
</comment>